<keyword evidence="2" id="KW-1185">Reference proteome</keyword>
<comment type="caution">
    <text evidence="1">The sequence shown here is derived from an EMBL/GenBank/DDBJ whole genome shotgun (WGS) entry which is preliminary data.</text>
</comment>
<gene>
    <name evidence="1" type="ORF">J2Z21_004157</name>
</gene>
<proteinExistence type="predicted"/>
<sequence length="61" mass="6155">MGVRAVPGCGCAVAERTVPGAPQGRPTPARQHRVPYGYALTGSAGAPLRATTRLVFAAAHG</sequence>
<organism evidence="1 2">
    <name type="scientific">Streptomyces griseochromogenes</name>
    <dbReference type="NCBI Taxonomy" id="68214"/>
    <lineage>
        <taxon>Bacteria</taxon>
        <taxon>Bacillati</taxon>
        <taxon>Actinomycetota</taxon>
        <taxon>Actinomycetes</taxon>
        <taxon>Kitasatosporales</taxon>
        <taxon>Streptomycetaceae</taxon>
        <taxon>Streptomyces</taxon>
    </lineage>
</organism>
<evidence type="ECO:0000313" key="1">
    <source>
        <dbReference type="EMBL" id="MBP2051207.1"/>
    </source>
</evidence>
<evidence type="ECO:0000313" key="2">
    <source>
        <dbReference type="Proteomes" id="UP001519309"/>
    </source>
</evidence>
<name>A0ABS4LUW0_9ACTN</name>
<dbReference type="EMBL" id="JAGGLP010000007">
    <property type="protein sequence ID" value="MBP2051207.1"/>
    <property type="molecule type" value="Genomic_DNA"/>
</dbReference>
<dbReference type="Proteomes" id="UP001519309">
    <property type="component" value="Unassembled WGS sequence"/>
</dbReference>
<accession>A0ABS4LUW0</accession>
<reference evidence="1 2" key="1">
    <citation type="submission" date="2021-03" db="EMBL/GenBank/DDBJ databases">
        <title>Genomic Encyclopedia of Type Strains, Phase IV (KMG-IV): sequencing the most valuable type-strain genomes for metagenomic binning, comparative biology and taxonomic classification.</title>
        <authorList>
            <person name="Goeker M."/>
        </authorList>
    </citation>
    <scope>NUCLEOTIDE SEQUENCE [LARGE SCALE GENOMIC DNA]</scope>
    <source>
        <strain evidence="1 2">DSM 40499</strain>
    </source>
</reference>
<protein>
    <submittedName>
        <fullName evidence="1">Uncharacterized protein</fullName>
    </submittedName>
</protein>